<feature type="compositionally biased region" description="Basic and acidic residues" evidence="1">
    <location>
        <begin position="186"/>
        <end position="198"/>
    </location>
</feature>
<feature type="region of interest" description="Disordered" evidence="1">
    <location>
        <begin position="179"/>
        <end position="216"/>
    </location>
</feature>
<accession>A0ABP0GSG7</accession>
<name>A0ABP0GSG7_CLALP</name>
<feature type="compositionally biased region" description="Polar residues" evidence="1">
    <location>
        <begin position="1"/>
        <end position="33"/>
    </location>
</feature>
<feature type="region of interest" description="Disordered" evidence="1">
    <location>
        <begin position="1"/>
        <end position="37"/>
    </location>
</feature>
<evidence type="ECO:0000256" key="1">
    <source>
        <dbReference type="SAM" id="MobiDB-lite"/>
    </source>
</evidence>
<dbReference type="Proteomes" id="UP001642483">
    <property type="component" value="Unassembled WGS sequence"/>
</dbReference>
<comment type="caution">
    <text evidence="2">The sequence shown here is derived from an EMBL/GenBank/DDBJ whole genome shotgun (WGS) entry which is preliminary data.</text>
</comment>
<keyword evidence="3" id="KW-1185">Reference proteome</keyword>
<protein>
    <recommendedName>
        <fullName evidence="4">TIR domain-containing protein</fullName>
    </recommendedName>
</protein>
<reference evidence="2 3" key="1">
    <citation type="submission" date="2024-02" db="EMBL/GenBank/DDBJ databases">
        <authorList>
            <person name="Daric V."/>
            <person name="Darras S."/>
        </authorList>
    </citation>
    <scope>NUCLEOTIDE SEQUENCE [LARGE SCALE GENOMIC DNA]</scope>
</reference>
<proteinExistence type="predicted"/>
<feature type="compositionally biased region" description="Polar residues" evidence="1">
    <location>
        <begin position="202"/>
        <end position="216"/>
    </location>
</feature>
<organism evidence="2 3">
    <name type="scientific">Clavelina lepadiformis</name>
    <name type="common">Light-bulb sea squirt</name>
    <name type="synonym">Ascidia lepadiformis</name>
    <dbReference type="NCBI Taxonomy" id="159417"/>
    <lineage>
        <taxon>Eukaryota</taxon>
        <taxon>Metazoa</taxon>
        <taxon>Chordata</taxon>
        <taxon>Tunicata</taxon>
        <taxon>Ascidiacea</taxon>
        <taxon>Aplousobranchia</taxon>
        <taxon>Clavelinidae</taxon>
        <taxon>Clavelina</taxon>
    </lineage>
</organism>
<evidence type="ECO:0000313" key="3">
    <source>
        <dbReference type="Proteomes" id="UP001642483"/>
    </source>
</evidence>
<gene>
    <name evidence="2" type="ORF">CVLEPA_LOCUS27188</name>
</gene>
<evidence type="ECO:0008006" key="4">
    <source>
        <dbReference type="Google" id="ProtNLM"/>
    </source>
</evidence>
<evidence type="ECO:0000313" key="2">
    <source>
        <dbReference type="EMBL" id="CAK8693901.1"/>
    </source>
</evidence>
<sequence length="262" mass="29184">MNELGQSVASAHNQNESNNELTMSRNSSPSTPGSKVDVGLLAHEHDAEIEGRIKNFLENNEISVMITADAKIPGDTRTQMPFRLADSCRLVLLIATPSSINHPGYSRYYANAGHHAALKEEERNDLPKTPFHVLRPLEHHDISIPDKLDVSFPFVENDSLVEKVQQMLRELRPLLHHSQSNPVVDNVERNNRRAEPPADVHPSQSMPDLQDTRLSSSARHFAFSRGTAVDGRQIPMQVVSPLNQTPVTADVNNNSEMEIDLT</sequence>
<dbReference type="EMBL" id="CAWYQH010000141">
    <property type="protein sequence ID" value="CAK8693901.1"/>
    <property type="molecule type" value="Genomic_DNA"/>
</dbReference>